<evidence type="ECO:0000313" key="8">
    <source>
        <dbReference type="Proteomes" id="UP001063166"/>
    </source>
</evidence>
<keyword evidence="1" id="KW-0479">Metal-binding</keyword>
<keyword evidence="3" id="KW-0862">Zinc</keyword>
<evidence type="ECO:0000256" key="4">
    <source>
        <dbReference type="PROSITE-ProRule" id="PRU00175"/>
    </source>
</evidence>
<dbReference type="OrthoDB" id="8062037at2759"/>
<keyword evidence="2 4" id="KW-0863">Zinc-finger</keyword>
<feature type="domain" description="RING-type" evidence="6">
    <location>
        <begin position="75"/>
        <end position="140"/>
    </location>
</feature>
<evidence type="ECO:0000256" key="1">
    <source>
        <dbReference type="ARBA" id="ARBA00022723"/>
    </source>
</evidence>
<dbReference type="Pfam" id="PF00097">
    <property type="entry name" value="zf-C3HC4"/>
    <property type="match status" value="1"/>
</dbReference>
<gene>
    <name evidence="7" type="ORF">LshimejAT787_0106490</name>
</gene>
<protein>
    <submittedName>
        <fullName evidence="7">Ring finger protein</fullName>
    </submittedName>
</protein>
<evidence type="ECO:0000259" key="6">
    <source>
        <dbReference type="PROSITE" id="PS50089"/>
    </source>
</evidence>
<dbReference type="InterPro" id="IPR013083">
    <property type="entry name" value="Znf_RING/FYVE/PHD"/>
</dbReference>
<proteinExistence type="predicted"/>
<evidence type="ECO:0000313" key="7">
    <source>
        <dbReference type="EMBL" id="GLB33765.1"/>
    </source>
</evidence>
<dbReference type="EMBL" id="BRPK01000001">
    <property type="protein sequence ID" value="GLB33765.1"/>
    <property type="molecule type" value="Genomic_DNA"/>
</dbReference>
<dbReference type="InterPro" id="IPR018957">
    <property type="entry name" value="Znf_C3HC4_RING-type"/>
</dbReference>
<dbReference type="SUPFAM" id="SSF57850">
    <property type="entry name" value="RING/U-box"/>
    <property type="match status" value="1"/>
</dbReference>
<keyword evidence="8" id="KW-1185">Reference proteome</keyword>
<dbReference type="Gene3D" id="3.30.40.10">
    <property type="entry name" value="Zinc/RING finger domain, C3HC4 (zinc finger)"/>
    <property type="match status" value="1"/>
</dbReference>
<dbReference type="InterPro" id="IPR001841">
    <property type="entry name" value="Znf_RING"/>
</dbReference>
<evidence type="ECO:0000256" key="2">
    <source>
        <dbReference type="ARBA" id="ARBA00022771"/>
    </source>
</evidence>
<name>A0A9P3PD43_LYOSH</name>
<sequence>MDDFNLRSNLEEEAPLFLPDSLGELRDHIQRLRDEIMASLPADQLDHSQIQNLVEDLPRLTEQELTDLGHKDSLCPICLTPYLAILAEEEMALAMDSPAHPVEELGITRLSNPWQCGHVFCRRDISKWIREAHDSCPLCRRLLVKPETTTQAPRPENDAAPASPVELDALERQIGFHIDLLRSQINHVRSPESRTGRTAQPHIEEEDSRSAFSGMYS</sequence>
<evidence type="ECO:0000256" key="3">
    <source>
        <dbReference type="ARBA" id="ARBA00022833"/>
    </source>
</evidence>
<evidence type="ECO:0000256" key="5">
    <source>
        <dbReference type="SAM" id="MobiDB-lite"/>
    </source>
</evidence>
<reference evidence="7" key="1">
    <citation type="submission" date="2022-07" db="EMBL/GenBank/DDBJ databases">
        <title>The genome of Lyophyllum shimeji provides insight into the initial evolution of ectomycorrhizal fungal genome.</title>
        <authorList>
            <person name="Kobayashi Y."/>
            <person name="Shibata T."/>
            <person name="Hirakawa H."/>
            <person name="Shigenobu S."/>
            <person name="Nishiyama T."/>
            <person name="Yamada A."/>
            <person name="Hasebe M."/>
            <person name="Kawaguchi M."/>
        </authorList>
    </citation>
    <scope>NUCLEOTIDE SEQUENCE</scope>
    <source>
        <strain evidence="7">AT787</strain>
    </source>
</reference>
<dbReference type="PROSITE" id="PS50089">
    <property type="entry name" value="ZF_RING_2"/>
    <property type="match status" value="1"/>
</dbReference>
<accession>A0A9P3PD43</accession>
<feature type="region of interest" description="Disordered" evidence="5">
    <location>
        <begin position="187"/>
        <end position="217"/>
    </location>
</feature>
<dbReference type="AlphaFoldDB" id="A0A9P3PD43"/>
<dbReference type="Proteomes" id="UP001063166">
    <property type="component" value="Unassembled WGS sequence"/>
</dbReference>
<comment type="caution">
    <text evidence="7">The sequence shown here is derived from an EMBL/GenBank/DDBJ whole genome shotgun (WGS) entry which is preliminary data.</text>
</comment>
<dbReference type="GO" id="GO:0008270">
    <property type="term" value="F:zinc ion binding"/>
    <property type="evidence" value="ECO:0007669"/>
    <property type="project" value="UniProtKB-KW"/>
</dbReference>
<organism evidence="7 8">
    <name type="scientific">Lyophyllum shimeji</name>
    <name type="common">Hon-shimeji</name>
    <name type="synonym">Tricholoma shimeji</name>
    <dbReference type="NCBI Taxonomy" id="47721"/>
    <lineage>
        <taxon>Eukaryota</taxon>
        <taxon>Fungi</taxon>
        <taxon>Dikarya</taxon>
        <taxon>Basidiomycota</taxon>
        <taxon>Agaricomycotina</taxon>
        <taxon>Agaricomycetes</taxon>
        <taxon>Agaricomycetidae</taxon>
        <taxon>Agaricales</taxon>
        <taxon>Tricholomatineae</taxon>
        <taxon>Lyophyllaceae</taxon>
        <taxon>Lyophyllum</taxon>
    </lineage>
</organism>